<proteinExistence type="predicted"/>
<gene>
    <name evidence="1" type="ORF">MNB_SV-14-548</name>
</gene>
<dbReference type="AlphaFoldDB" id="A0A1W1CSR2"/>
<accession>A0A1W1CSR2</accession>
<protein>
    <recommendedName>
        <fullName evidence="2">Lipoprotein</fullName>
    </recommendedName>
</protein>
<name>A0A1W1CSR2_9ZZZZ</name>
<evidence type="ECO:0000313" key="1">
    <source>
        <dbReference type="EMBL" id="SFV68732.1"/>
    </source>
</evidence>
<dbReference type="EMBL" id="FPHN01000256">
    <property type="protein sequence ID" value="SFV68732.1"/>
    <property type="molecule type" value="Genomic_DNA"/>
</dbReference>
<dbReference type="PROSITE" id="PS51257">
    <property type="entry name" value="PROKAR_LIPOPROTEIN"/>
    <property type="match status" value="1"/>
</dbReference>
<evidence type="ECO:0008006" key="2">
    <source>
        <dbReference type="Google" id="ProtNLM"/>
    </source>
</evidence>
<organism evidence="1">
    <name type="scientific">hydrothermal vent metagenome</name>
    <dbReference type="NCBI Taxonomy" id="652676"/>
    <lineage>
        <taxon>unclassified sequences</taxon>
        <taxon>metagenomes</taxon>
        <taxon>ecological metagenomes</taxon>
    </lineage>
</organism>
<reference evidence="1" key="1">
    <citation type="submission" date="2016-10" db="EMBL/GenBank/DDBJ databases">
        <authorList>
            <person name="de Groot N.N."/>
        </authorList>
    </citation>
    <scope>NUCLEOTIDE SEQUENCE</scope>
</reference>
<sequence length="204" mass="23679">MSVKLYIPLSIIMLFFFTACQQSIKDITPEFIKKIPTLFDSNSSNNQSSFIKEVRENNSTVPDIYGIYNLIEGSYSYGVNGRFKKEKIKASTIVIEQLSPTEFGFYYVTELKDSLINRYFGGFTYKDGKFYQKVIDYPSTKTILRDNITLTKKGNLLRLTVKGIDEERTILWGRSREVTPSLKDELDNERDSYISLYKNKLFPQ</sequence>